<feature type="compositionally biased region" description="Basic and acidic residues" evidence="1">
    <location>
        <begin position="164"/>
        <end position="175"/>
    </location>
</feature>
<keyword evidence="2" id="KW-1133">Transmembrane helix</keyword>
<feature type="region of interest" description="Disordered" evidence="1">
    <location>
        <begin position="140"/>
        <end position="222"/>
    </location>
</feature>
<feature type="transmembrane region" description="Helical" evidence="2">
    <location>
        <begin position="90"/>
        <end position="108"/>
    </location>
</feature>
<sequence length="222" mass="24799">MKSGIGFVIPAAGVVGFFTSLLMGEFLVSIIITVSGILVWFLYMLVMESHMPEQMGNMIILFGVMLSLGIFFGFGITQNMWGGYEFQPEGSILSLVILFFAVLTGLNFRNQQSSSLASAGNSGGLSDEDRDLVMNAINQTQESKATPAPEAPKVIVVKQETAPVEEKTEEKKEEQLPPNPYDPYGMTNNPYFAYPPDYYYDEDEDEEYVEDWDDDDDDDEDE</sequence>
<dbReference type="EMBL" id="UINC01010785">
    <property type="protein sequence ID" value="SVA47855.1"/>
    <property type="molecule type" value="Genomic_DNA"/>
</dbReference>
<organism evidence="3">
    <name type="scientific">marine metagenome</name>
    <dbReference type="NCBI Taxonomy" id="408172"/>
    <lineage>
        <taxon>unclassified sequences</taxon>
        <taxon>metagenomes</taxon>
        <taxon>ecological metagenomes</taxon>
    </lineage>
</organism>
<name>A0A381W5S3_9ZZZZ</name>
<reference evidence="3" key="1">
    <citation type="submission" date="2018-05" db="EMBL/GenBank/DDBJ databases">
        <authorList>
            <person name="Lanie J.A."/>
            <person name="Ng W.-L."/>
            <person name="Kazmierczak K.M."/>
            <person name="Andrzejewski T.M."/>
            <person name="Davidsen T.M."/>
            <person name="Wayne K.J."/>
            <person name="Tettelin H."/>
            <person name="Glass J.I."/>
            <person name="Rusch D."/>
            <person name="Podicherti R."/>
            <person name="Tsui H.-C.T."/>
            <person name="Winkler M.E."/>
        </authorList>
    </citation>
    <scope>NUCLEOTIDE SEQUENCE</scope>
</reference>
<dbReference type="AlphaFoldDB" id="A0A381W5S3"/>
<accession>A0A381W5S3</accession>
<keyword evidence="2" id="KW-0472">Membrane</keyword>
<evidence type="ECO:0000256" key="1">
    <source>
        <dbReference type="SAM" id="MobiDB-lite"/>
    </source>
</evidence>
<feature type="transmembrane region" description="Helical" evidence="2">
    <location>
        <begin position="58"/>
        <end position="78"/>
    </location>
</feature>
<gene>
    <name evidence="3" type="ORF">METZ01_LOCUS100709</name>
</gene>
<protein>
    <submittedName>
        <fullName evidence="3">Uncharacterized protein</fullName>
    </submittedName>
</protein>
<proteinExistence type="predicted"/>
<evidence type="ECO:0000256" key="2">
    <source>
        <dbReference type="SAM" id="Phobius"/>
    </source>
</evidence>
<feature type="transmembrane region" description="Helical" evidence="2">
    <location>
        <begin position="26"/>
        <end position="46"/>
    </location>
</feature>
<keyword evidence="2" id="KW-0812">Transmembrane</keyword>
<feature type="compositionally biased region" description="Acidic residues" evidence="1">
    <location>
        <begin position="199"/>
        <end position="222"/>
    </location>
</feature>
<evidence type="ECO:0000313" key="3">
    <source>
        <dbReference type="EMBL" id="SVA47855.1"/>
    </source>
</evidence>